<comment type="pathway">
    <text evidence="2 6">Glycan biosynthesis; trehalose biosynthesis.</text>
</comment>
<dbReference type="NCBIfam" id="TIGR01484">
    <property type="entry name" value="HAD-SF-IIB"/>
    <property type="match status" value="1"/>
</dbReference>
<evidence type="ECO:0000256" key="3">
    <source>
        <dbReference type="ARBA" id="ARBA00008770"/>
    </source>
</evidence>
<dbReference type="STRING" id="156980.SAMN04489745_3191"/>
<accession>A0A1H4VGF5</accession>
<dbReference type="EC" id="3.1.3.12" evidence="6"/>
<comment type="function">
    <text evidence="5 6">Removes the phosphate from trehalose 6-phosphate to produce free trehalose.</text>
</comment>
<organism evidence="7 8">
    <name type="scientific">Arthrobacter woluwensis</name>
    <dbReference type="NCBI Taxonomy" id="156980"/>
    <lineage>
        <taxon>Bacteria</taxon>
        <taxon>Bacillati</taxon>
        <taxon>Actinomycetota</taxon>
        <taxon>Actinomycetes</taxon>
        <taxon>Micrococcales</taxon>
        <taxon>Micrococcaceae</taxon>
        <taxon>Arthrobacter</taxon>
    </lineage>
</organism>
<dbReference type="InterPro" id="IPR044651">
    <property type="entry name" value="OTSB-like"/>
</dbReference>
<dbReference type="GO" id="GO:0005992">
    <property type="term" value="P:trehalose biosynthetic process"/>
    <property type="evidence" value="ECO:0007669"/>
    <property type="project" value="UniProtKB-UniPathway"/>
</dbReference>
<reference evidence="7 8" key="1">
    <citation type="submission" date="2016-10" db="EMBL/GenBank/DDBJ databases">
        <authorList>
            <person name="de Groot N.N."/>
        </authorList>
    </citation>
    <scope>NUCLEOTIDE SEQUENCE [LARGE SCALE GENOMIC DNA]</scope>
    <source>
        <strain evidence="7 8">DSM 10495</strain>
    </source>
</reference>
<protein>
    <recommendedName>
        <fullName evidence="6">Trehalose 6-phosphate phosphatase</fullName>
        <ecNumber evidence="6">3.1.3.12</ecNumber>
    </recommendedName>
</protein>
<evidence type="ECO:0000256" key="1">
    <source>
        <dbReference type="ARBA" id="ARBA00000500"/>
    </source>
</evidence>
<comment type="cofactor">
    <cofactor evidence="6">
        <name>Mg(2+)</name>
        <dbReference type="ChEBI" id="CHEBI:18420"/>
    </cofactor>
</comment>
<evidence type="ECO:0000256" key="5">
    <source>
        <dbReference type="ARBA" id="ARBA00024179"/>
    </source>
</evidence>
<dbReference type="NCBIfam" id="TIGR00685">
    <property type="entry name" value="T6PP"/>
    <property type="match status" value="1"/>
</dbReference>
<gene>
    <name evidence="7" type="ORF">SAMN04489745_3191</name>
</gene>
<dbReference type="GO" id="GO:0004805">
    <property type="term" value="F:trehalose-phosphatase activity"/>
    <property type="evidence" value="ECO:0007669"/>
    <property type="project" value="UniProtKB-EC"/>
</dbReference>
<name>A0A1H4VGF5_9MICC</name>
<keyword evidence="8" id="KW-1185">Reference proteome</keyword>
<dbReference type="GO" id="GO:0046872">
    <property type="term" value="F:metal ion binding"/>
    <property type="evidence" value="ECO:0007669"/>
    <property type="project" value="UniProtKB-KW"/>
</dbReference>
<evidence type="ECO:0000256" key="4">
    <source>
        <dbReference type="ARBA" id="ARBA00022801"/>
    </source>
</evidence>
<comment type="catalytic activity">
    <reaction evidence="1 6">
        <text>alpha,alpha-trehalose 6-phosphate + H2O = alpha,alpha-trehalose + phosphate</text>
        <dbReference type="Rhea" id="RHEA:23420"/>
        <dbReference type="ChEBI" id="CHEBI:15377"/>
        <dbReference type="ChEBI" id="CHEBI:16551"/>
        <dbReference type="ChEBI" id="CHEBI:43474"/>
        <dbReference type="ChEBI" id="CHEBI:58429"/>
        <dbReference type="EC" id="3.1.3.12"/>
    </reaction>
</comment>
<evidence type="ECO:0000313" key="8">
    <source>
        <dbReference type="Proteomes" id="UP000182652"/>
    </source>
</evidence>
<dbReference type="AlphaFoldDB" id="A0A1H4VGF5"/>
<dbReference type="UniPathway" id="UPA00299"/>
<dbReference type="InterPro" id="IPR023214">
    <property type="entry name" value="HAD_sf"/>
</dbReference>
<dbReference type="InterPro" id="IPR036412">
    <property type="entry name" value="HAD-like_sf"/>
</dbReference>
<keyword evidence="4 6" id="KW-0378">Hydrolase</keyword>
<dbReference type="Proteomes" id="UP000182652">
    <property type="component" value="Unassembled WGS sequence"/>
</dbReference>
<evidence type="ECO:0000313" key="7">
    <source>
        <dbReference type="EMBL" id="SEC80046.1"/>
    </source>
</evidence>
<evidence type="ECO:0000256" key="2">
    <source>
        <dbReference type="ARBA" id="ARBA00005199"/>
    </source>
</evidence>
<dbReference type="Gene3D" id="3.40.50.1000">
    <property type="entry name" value="HAD superfamily/HAD-like"/>
    <property type="match status" value="1"/>
</dbReference>
<comment type="similarity">
    <text evidence="3 6">Belongs to the trehalose phosphatase family.</text>
</comment>
<dbReference type="RefSeq" id="WP_066217480.1">
    <property type="nucleotide sequence ID" value="NZ_FNSN01000004.1"/>
</dbReference>
<proteinExistence type="inferred from homology"/>
<dbReference type="PANTHER" id="PTHR43768">
    <property type="entry name" value="TREHALOSE 6-PHOSPHATE PHOSPHATASE"/>
    <property type="match status" value="1"/>
</dbReference>
<dbReference type="InterPro" id="IPR003337">
    <property type="entry name" value="Trehalose_PPase"/>
</dbReference>
<keyword evidence="6" id="KW-0460">Magnesium</keyword>
<sequence>MSEPIWPEQTRGSLNAELRRAVEHLADAPQLLVALDFDGTLSPLVAHADEARPLPRAAAAFRRLSSLEGTTTALVSGRSLASLRAVAQPAPETLLVGSHGAEVWLGAGSTGLVLDPAQQALLEKVHQVLEEVAQVAPGCWVEEKPAGAVLHTRQATVEDAVDAEAAARHLLEREPGVHLMNGKRVLEASVVRSSKGEALDFLRTVLGPVAVLYAGDDTTDETAFARLDTNPGLPHPDLGVKVGEDFTAAQFRVPSPEGVADLLEILFSHRSRHQGDKGHNDLPY</sequence>
<dbReference type="SUPFAM" id="SSF56784">
    <property type="entry name" value="HAD-like"/>
    <property type="match status" value="1"/>
</dbReference>
<dbReference type="PANTHER" id="PTHR43768:SF3">
    <property type="entry name" value="TREHALOSE 6-PHOSPHATE PHOSPHATASE"/>
    <property type="match status" value="1"/>
</dbReference>
<dbReference type="InterPro" id="IPR006379">
    <property type="entry name" value="HAD-SF_hydro_IIB"/>
</dbReference>
<dbReference type="EMBL" id="FNSN01000004">
    <property type="protein sequence ID" value="SEC80046.1"/>
    <property type="molecule type" value="Genomic_DNA"/>
</dbReference>
<dbReference type="Pfam" id="PF02358">
    <property type="entry name" value="Trehalose_PPase"/>
    <property type="match status" value="1"/>
</dbReference>
<evidence type="ECO:0000256" key="6">
    <source>
        <dbReference type="RuleBase" id="RU361117"/>
    </source>
</evidence>
<keyword evidence="6" id="KW-0479">Metal-binding</keyword>
<dbReference type="Gene3D" id="3.30.70.1020">
    <property type="entry name" value="Trehalose-6-phosphate phosphatase related protein, domain 2"/>
    <property type="match status" value="1"/>
</dbReference>